<dbReference type="RefSeq" id="WP_013048760.1">
    <property type="nucleotide sequence ID" value="NC_014011.1"/>
</dbReference>
<dbReference type="STRING" id="572547.Amico_1380"/>
<dbReference type="HOGENOM" id="CLU_052011_1_2_0"/>
<dbReference type="NCBIfam" id="TIGR00426">
    <property type="entry name" value="competence protein ComEA helix-hairpin-helix repeat region"/>
    <property type="match status" value="1"/>
</dbReference>
<dbReference type="GO" id="GO:0006281">
    <property type="term" value="P:DNA repair"/>
    <property type="evidence" value="ECO:0007669"/>
    <property type="project" value="InterPro"/>
</dbReference>
<dbReference type="InterPro" id="IPR019554">
    <property type="entry name" value="Soluble_ligand-bd"/>
</dbReference>
<accession>D5EG15</accession>
<dbReference type="Pfam" id="PF12836">
    <property type="entry name" value="HHH_3"/>
    <property type="match status" value="1"/>
</dbReference>
<evidence type="ECO:0000313" key="4">
    <source>
        <dbReference type="Proteomes" id="UP000002366"/>
    </source>
</evidence>
<sequence length="210" mass="22181">MINERTKALLFFAAGVLCLALAGLLIVTFKGRWEAGSPTVVAGALPVTSPATKESADALPQSSEWVVYITGHVQRPGVYHVLPASRVYHAVDMAGGFASSADPEAVNLATPLEDGMHIHVPGKGEGAGQKPASPSSRQNSDSSAMKKVNINRASEEELQALPGVGPSTAGSIVRYRESQGLFNGIEDLLRVRGIGPAKFEKIRHMVTVNQ</sequence>
<dbReference type="GO" id="GO:0015628">
    <property type="term" value="P:protein secretion by the type II secretion system"/>
    <property type="evidence" value="ECO:0007669"/>
    <property type="project" value="TreeGrafter"/>
</dbReference>
<dbReference type="eggNOG" id="COG1596">
    <property type="taxonomic scope" value="Bacteria"/>
</dbReference>
<dbReference type="eggNOG" id="COG1555">
    <property type="taxonomic scope" value="Bacteria"/>
</dbReference>
<proteinExistence type="predicted"/>
<dbReference type="GO" id="GO:0003677">
    <property type="term" value="F:DNA binding"/>
    <property type="evidence" value="ECO:0007669"/>
    <property type="project" value="InterPro"/>
</dbReference>
<dbReference type="Gene3D" id="1.10.150.320">
    <property type="entry name" value="Photosystem II 12 kDa extrinsic protein"/>
    <property type="match status" value="1"/>
</dbReference>
<dbReference type="InterPro" id="IPR010994">
    <property type="entry name" value="RuvA_2-like"/>
</dbReference>
<organism evidence="3 4">
    <name type="scientific">Aminobacterium colombiense (strain DSM 12261 / ALA-1)</name>
    <dbReference type="NCBI Taxonomy" id="572547"/>
    <lineage>
        <taxon>Bacteria</taxon>
        <taxon>Thermotogati</taxon>
        <taxon>Synergistota</taxon>
        <taxon>Synergistia</taxon>
        <taxon>Synergistales</taxon>
        <taxon>Aminobacteriaceae</taxon>
        <taxon>Aminobacterium</taxon>
    </lineage>
</organism>
<dbReference type="GO" id="GO:0015627">
    <property type="term" value="C:type II protein secretion system complex"/>
    <property type="evidence" value="ECO:0007669"/>
    <property type="project" value="TreeGrafter"/>
</dbReference>
<dbReference type="PANTHER" id="PTHR21180:SF32">
    <property type="entry name" value="ENDONUCLEASE_EXONUCLEASE_PHOSPHATASE FAMILY DOMAIN-CONTAINING PROTEIN 1"/>
    <property type="match status" value="1"/>
</dbReference>
<evidence type="ECO:0000256" key="1">
    <source>
        <dbReference type="SAM" id="MobiDB-lite"/>
    </source>
</evidence>
<feature type="domain" description="Helix-hairpin-helix DNA-binding motif class 1" evidence="2">
    <location>
        <begin position="186"/>
        <end position="205"/>
    </location>
</feature>
<evidence type="ECO:0000259" key="2">
    <source>
        <dbReference type="SMART" id="SM00278"/>
    </source>
</evidence>
<dbReference type="InterPro" id="IPR051675">
    <property type="entry name" value="Endo/Exo/Phosphatase_dom_1"/>
</dbReference>
<gene>
    <name evidence="3" type="ordered locus">Amico_1380</name>
</gene>
<feature type="compositionally biased region" description="Polar residues" evidence="1">
    <location>
        <begin position="132"/>
        <end position="143"/>
    </location>
</feature>
<reference evidence="3 4" key="1">
    <citation type="journal article" date="2010" name="Stand. Genomic Sci.">
        <title>Complete genome sequence of Aminobacterium colombiense type strain (ALA-1).</title>
        <authorList>
            <person name="Chertkov O."/>
            <person name="Sikorski J."/>
            <person name="Brambilla E."/>
            <person name="Lapidus A."/>
            <person name="Copeland A."/>
            <person name="Glavina Del Rio T."/>
            <person name="Nolan M."/>
            <person name="Lucas S."/>
            <person name="Tice H."/>
            <person name="Cheng J.F."/>
            <person name="Han C."/>
            <person name="Detter J.C."/>
            <person name="Bruce D."/>
            <person name="Tapia R."/>
            <person name="Goodwin L."/>
            <person name="Pitluck S."/>
            <person name="Liolios K."/>
            <person name="Ivanova N."/>
            <person name="Mavromatis K."/>
            <person name="Ovchinnikova G."/>
            <person name="Pati A."/>
            <person name="Chen A."/>
            <person name="Palaniappan K."/>
            <person name="Land M."/>
            <person name="Hauser L."/>
            <person name="Chang Y.J."/>
            <person name="Jeffries C.D."/>
            <person name="Spring S."/>
            <person name="Rohde M."/>
            <person name="Goker M."/>
            <person name="Bristow J."/>
            <person name="Eisen J.A."/>
            <person name="Markowitz V."/>
            <person name="Hugenholtz P."/>
            <person name="Kyrpides N.C."/>
            <person name="Klenk H.P."/>
        </authorList>
    </citation>
    <scope>NUCLEOTIDE SEQUENCE [LARGE SCALE GENOMIC DNA]</scope>
    <source>
        <strain evidence="4">DSM 12261 / ALA-1</strain>
    </source>
</reference>
<dbReference type="SMART" id="SM00278">
    <property type="entry name" value="HhH1"/>
    <property type="match status" value="2"/>
</dbReference>
<feature type="domain" description="Helix-hairpin-helix DNA-binding motif class 1" evidence="2">
    <location>
        <begin position="156"/>
        <end position="175"/>
    </location>
</feature>
<name>D5EG15_AMICL</name>
<keyword evidence="4" id="KW-1185">Reference proteome</keyword>
<dbReference type="OrthoDB" id="9790239at2"/>
<dbReference type="InterPro" id="IPR004509">
    <property type="entry name" value="Competence_ComEA_HhH"/>
</dbReference>
<dbReference type="Proteomes" id="UP000002366">
    <property type="component" value="Chromosome"/>
</dbReference>
<dbReference type="AlphaFoldDB" id="D5EG15"/>
<dbReference type="Pfam" id="PF10531">
    <property type="entry name" value="SLBB"/>
    <property type="match status" value="1"/>
</dbReference>
<dbReference type="EMBL" id="CP001997">
    <property type="protein sequence ID" value="ADE57497.1"/>
    <property type="molecule type" value="Genomic_DNA"/>
</dbReference>
<dbReference type="PANTHER" id="PTHR21180">
    <property type="entry name" value="ENDONUCLEASE/EXONUCLEASE/PHOSPHATASE FAMILY DOMAIN-CONTAINING PROTEIN 1"/>
    <property type="match status" value="1"/>
</dbReference>
<dbReference type="SUPFAM" id="SSF47781">
    <property type="entry name" value="RuvA domain 2-like"/>
    <property type="match status" value="1"/>
</dbReference>
<evidence type="ECO:0000313" key="3">
    <source>
        <dbReference type="EMBL" id="ADE57497.1"/>
    </source>
</evidence>
<dbReference type="InterPro" id="IPR003583">
    <property type="entry name" value="Hlx-hairpin-Hlx_DNA-bd_motif"/>
</dbReference>
<protein>
    <submittedName>
        <fullName evidence="3">Competence protein ComEA helix-hairpin-helix repeat protein</fullName>
    </submittedName>
</protein>
<feature type="region of interest" description="Disordered" evidence="1">
    <location>
        <begin position="118"/>
        <end position="145"/>
    </location>
</feature>
<dbReference type="KEGG" id="aco:Amico_1380"/>